<name>A0A1R3XLF2_9BACT</name>
<feature type="region of interest" description="Disordered" evidence="7">
    <location>
        <begin position="337"/>
        <end position="357"/>
    </location>
</feature>
<feature type="domain" description="Peptidase M48" evidence="9">
    <location>
        <begin position="168"/>
        <end position="333"/>
    </location>
</feature>
<dbReference type="Pfam" id="PF01435">
    <property type="entry name" value="Peptidase_M48"/>
    <property type="match status" value="1"/>
</dbReference>
<comment type="similarity">
    <text evidence="6">Belongs to the peptidase M48 family.</text>
</comment>
<evidence type="ECO:0000256" key="1">
    <source>
        <dbReference type="ARBA" id="ARBA00022670"/>
    </source>
</evidence>
<dbReference type="Gene3D" id="3.30.2010.10">
    <property type="entry name" value="Metalloproteases ('zincins'), catalytic domain"/>
    <property type="match status" value="1"/>
</dbReference>
<dbReference type="PANTHER" id="PTHR22726">
    <property type="entry name" value="METALLOENDOPEPTIDASE OMA1"/>
    <property type="match status" value="1"/>
</dbReference>
<dbReference type="OrthoDB" id="9810445at2"/>
<keyword evidence="8" id="KW-1133">Transmembrane helix</keyword>
<evidence type="ECO:0000256" key="8">
    <source>
        <dbReference type="SAM" id="Phobius"/>
    </source>
</evidence>
<dbReference type="GO" id="GO:0016020">
    <property type="term" value="C:membrane"/>
    <property type="evidence" value="ECO:0007669"/>
    <property type="project" value="TreeGrafter"/>
</dbReference>
<evidence type="ECO:0000256" key="7">
    <source>
        <dbReference type="SAM" id="MobiDB-lite"/>
    </source>
</evidence>
<protein>
    <submittedName>
        <fullName evidence="10">Peptidase family M48</fullName>
    </submittedName>
</protein>
<proteinExistence type="inferred from homology"/>
<accession>A0A1R3XLF2</accession>
<reference evidence="11" key="1">
    <citation type="submission" date="2017-01" db="EMBL/GenBank/DDBJ databases">
        <authorList>
            <person name="Varghese N."/>
            <person name="Submissions S."/>
        </authorList>
    </citation>
    <scope>NUCLEOTIDE SEQUENCE [LARGE SCALE GENOMIC DNA]</scope>
    <source>
        <strain evidence="11">LP100</strain>
    </source>
</reference>
<gene>
    <name evidence="10" type="ORF">SAMN05444128_2875</name>
</gene>
<sequence length="357" mass="39625">MTFEGKYYNGQSSKGMPAHITLLPDGLRIDYSADEVLGSVYWELGGLHRSEFNDATTLLRYGKFPQQSISVVDKGFKEALQQQYHGAAFLKSGYNSVLGLGCAGIAVLALSLLGLLVAFVVWGVPALADRVAMYFPQSYERQLGEQLYTKMLQGYQVNDEKTAALNAYLSELDTDLDYPITAAVVTSDEVNAFAIPGGYVVVYEGILDKMEQHEELAALMGHELAHIQNRHSLRAMTRSLSYYMLASLLFGDISGVAAVLVDNASALRNLEYSRSLELEADREGLELLRRNELNEQGAILLMERLQSGSELEMMAFMSTHPNTGDRIKVLNELIGGGEQPSKKNPELERHWEQLKED</sequence>
<dbReference type="AlphaFoldDB" id="A0A1R3XLF2"/>
<keyword evidence="4 6" id="KW-0862">Zinc</keyword>
<dbReference type="STRING" id="1317125.SAMN05444128_2875"/>
<evidence type="ECO:0000256" key="6">
    <source>
        <dbReference type="RuleBase" id="RU003983"/>
    </source>
</evidence>
<dbReference type="InterPro" id="IPR051156">
    <property type="entry name" value="Mito/Outer_Membr_Metalloprot"/>
</dbReference>
<keyword evidence="8" id="KW-0472">Membrane</keyword>
<dbReference type="GO" id="GO:0004222">
    <property type="term" value="F:metalloendopeptidase activity"/>
    <property type="evidence" value="ECO:0007669"/>
    <property type="project" value="InterPro"/>
</dbReference>
<evidence type="ECO:0000256" key="4">
    <source>
        <dbReference type="ARBA" id="ARBA00022833"/>
    </source>
</evidence>
<dbReference type="InterPro" id="IPR001915">
    <property type="entry name" value="Peptidase_M48"/>
</dbReference>
<comment type="cofactor">
    <cofactor evidence="6">
        <name>Zn(2+)</name>
        <dbReference type="ChEBI" id="CHEBI:29105"/>
    </cofactor>
    <text evidence="6">Binds 1 zinc ion per subunit.</text>
</comment>
<evidence type="ECO:0000259" key="9">
    <source>
        <dbReference type="Pfam" id="PF01435"/>
    </source>
</evidence>
<evidence type="ECO:0000256" key="3">
    <source>
        <dbReference type="ARBA" id="ARBA00022801"/>
    </source>
</evidence>
<evidence type="ECO:0000313" key="10">
    <source>
        <dbReference type="EMBL" id="SIT92511.1"/>
    </source>
</evidence>
<keyword evidence="1 6" id="KW-0645">Protease</keyword>
<keyword evidence="2" id="KW-0479">Metal-binding</keyword>
<dbReference type="GO" id="GO:0046872">
    <property type="term" value="F:metal ion binding"/>
    <property type="evidence" value="ECO:0007669"/>
    <property type="project" value="UniProtKB-KW"/>
</dbReference>
<evidence type="ECO:0000256" key="5">
    <source>
        <dbReference type="ARBA" id="ARBA00023049"/>
    </source>
</evidence>
<keyword evidence="8" id="KW-0812">Transmembrane</keyword>
<dbReference type="PANTHER" id="PTHR22726:SF1">
    <property type="entry name" value="METALLOENDOPEPTIDASE OMA1, MITOCHONDRIAL"/>
    <property type="match status" value="1"/>
</dbReference>
<evidence type="ECO:0000313" key="11">
    <source>
        <dbReference type="Proteomes" id="UP000187181"/>
    </source>
</evidence>
<feature type="transmembrane region" description="Helical" evidence="8">
    <location>
        <begin position="97"/>
        <end position="124"/>
    </location>
</feature>
<dbReference type="EMBL" id="FTPP01000002">
    <property type="protein sequence ID" value="SIT92511.1"/>
    <property type="molecule type" value="Genomic_DNA"/>
</dbReference>
<keyword evidence="3 6" id="KW-0378">Hydrolase</keyword>
<feature type="transmembrane region" description="Helical" evidence="8">
    <location>
        <begin position="240"/>
        <end position="261"/>
    </location>
</feature>
<dbReference type="CDD" id="cd07332">
    <property type="entry name" value="M48C_Oma1_like"/>
    <property type="match status" value="1"/>
</dbReference>
<dbReference type="GO" id="GO:0051603">
    <property type="term" value="P:proteolysis involved in protein catabolic process"/>
    <property type="evidence" value="ECO:0007669"/>
    <property type="project" value="TreeGrafter"/>
</dbReference>
<dbReference type="RefSeq" id="WP_076669897.1">
    <property type="nucleotide sequence ID" value="NZ_FTPP01000002.1"/>
</dbReference>
<feature type="compositionally biased region" description="Basic and acidic residues" evidence="7">
    <location>
        <begin position="340"/>
        <end position="357"/>
    </location>
</feature>
<dbReference type="Proteomes" id="UP000187181">
    <property type="component" value="Unassembled WGS sequence"/>
</dbReference>
<evidence type="ECO:0000256" key="2">
    <source>
        <dbReference type="ARBA" id="ARBA00022723"/>
    </source>
</evidence>
<keyword evidence="11" id="KW-1185">Reference proteome</keyword>
<organism evidence="10 11">
    <name type="scientific">Pontibacter indicus</name>
    <dbReference type="NCBI Taxonomy" id="1317125"/>
    <lineage>
        <taxon>Bacteria</taxon>
        <taxon>Pseudomonadati</taxon>
        <taxon>Bacteroidota</taxon>
        <taxon>Cytophagia</taxon>
        <taxon>Cytophagales</taxon>
        <taxon>Hymenobacteraceae</taxon>
        <taxon>Pontibacter</taxon>
    </lineage>
</organism>
<keyword evidence="5 6" id="KW-0482">Metalloprotease</keyword>